<feature type="region of interest" description="Disordered" evidence="1">
    <location>
        <begin position="1"/>
        <end position="23"/>
    </location>
</feature>
<reference evidence="2" key="1">
    <citation type="journal article" date="2014" name="Front. Microbiol.">
        <title>High frequency of phylogenetically diverse reductive dehalogenase-homologous genes in deep subseafloor sedimentary metagenomes.</title>
        <authorList>
            <person name="Kawai M."/>
            <person name="Futagami T."/>
            <person name="Toyoda A."/>
            <person name="Takaki Y."/>
            <person name="Nishi S."/>
            <person name="Hori S."/>
            <person name="Arai W."/>
            <person name="Tsubouchi T."/>
            <person name="Morono Y."/>
            <person name="Uchiyama I."/>
            <person name="Ito T."/>
            <person name="Fujiyama A."/>
            <person name="Inagaki F."/>
            <person name="Takami H."/>
        </authorList>
    </citation>
    <scope>NUCLEOTIDE SEQUENCE</scope>
    <source>
        <strain evidence="2">Expedition CK06-06</strain>
    </source>
</reference>
<organism evidence="2">
    <name type="scientific">marine sediment metagenome</name>
    <dbReference type="NCBI Taxonomy" id="412755"/>
    <lineage>
        <taxon>unclassified sequences</taxon>
        <taxon>metagenomes</taxon>
        <taxon>ecological metagenomes</taxon>
    </lineage>
</organism>
<evidence type="ECO:0000313" key="2">
    <source>
        <dbReference type="EMBL" id="GAG51432.1"/>
    </source>
</evidence>
<accession>X0YY53</accession>
<evidence type="ECO:0000256" key="1">
    <source>
        <dbReference type="SAM" id="MobiDB-lite"/>
    </source>
</evidence>
<dbReference type="EMBL" id="BARS01050789">
    <property type="protein sequence ID" value="GAG51432.1"/>
    <property type="molecule type" value="Genomic_DNA"/>
</dbReference>
<proteinExistence type="predicted"/>
<comment type="caution">
    <text evidence="2">The sequence shown here is derived from an EMBL/GenBank/DDBJ whole genome shotgun (WGS) entry which is preliminary data.</text>
</comment>
<feature type="compositionally biased region" description="Basic and acidic residues" evidence="1">
    <location>
        <begin position="8"/>
        <end position="17"/>
    </location>
</feature>
<sequence length="77" mass="8272">MRILPEIDGSKPVKRTGDNGTNKGAIDHIPVLDAMEENSALILKIPGIKITTGPLKGWVGLSDLIYEIIQIPPMPGL</sequence>
<protein>
    <submittedName>
        <fullName evidence="2">Uncharacterized protein</fullName>
    </submittedName>
</protein>
<dbReference type="AlphaFoldDB" id="X0YY53"/>
<gene>
    <name evidence="2" type="ORF">S01H1_75757</name>
</gene>
<name>X0YY53_9ZZZZ</name>